<feature type="compositionally biased region" description="Gly residues" evidence="2">
    <location>
        <begin position="410"/>
        <end position="420"/>
    </location>
</feature>
<dbReference type="InterPro" id="IPR039750">
    <property type="entry name" value="DRC1/DRC2"/>
</dbReference>
<evidence type="ECO:0000259" key="3">
    <source>
        <dbReference type="Pfam" id="PF14775"/>
    </source>
</evidence>
<evidence type="ECO:0000256" key="1">
    <source>
        <dbReference type="SAM" id="Coils"/>
    </source>
</evidence>
<comment type="caution">
    <text evidence="4">The sequence shown here is derived from an EMBL/GenBank/DDBJ whole genome shotgun (WGS) entry which is preliminary data.</text>
</comment>
<feature type="region of interest" description="Disordered" evidence="2">
    <location>
        <begin position="322"/>
        <end position="352"/>
    </location>
</feature>
<accession>A0A9K3CMV8</accession>
<dbReference type="GO" id="GO:0005858">
    <property type="term" value="C:axonemal dynein complex"/>
    <property type="evidence" value="ECO:0007669"/>
    <property type="project" value="InterPro"/>
</dbReference>
<protein>
    <recommendedName>
        <fullName evidence="3">Dynein regulatory complex protein 1 C-terminal domain-containing protein</fullName>
    </recommendedName>
</protein>
<name>A0A9K3CMV8_9EUKA</name>
<gene>
    <name evidence="4" type="ORF">KIPB_000674</name>
</gene>
<keyword evidence="1" id="KW-0175">Coiled coil</keyword>
<feature type="region of interest" description="Disordered" evidence="2">
    <location>
        <begin position="410"/>
        <end position="429"/>
    </location>
</feature>
<feature type="compositionally biased region" description="Basic and acidic residues" evidence="2">
    <location>
        <begin position="331"/>
        <end position="352"/>
    </location>
</feature>
<reference evidence="4 5" key="1">
    <citation type="journal article" date="2018" name="PLoS ONE">
        <title>The draft genome of Kipferlia bialata reveals reductive genome evolution in fornicate parasites.</title>
        <authorList>
            <person name="Tanifuji G."/>
            <person name="Takabayashi S."/>
            <person name="Kume K."/>
            <person name="Takagi M."/>
            <person name="Nakayama T."/>
            <person name="Kamikawa R."/>
            <person name="Inagaki Y."/>
            <person name="Hashimoto T."/>
        </authorList>
    </citation>
    <scope>NUCLEOTIDE SEQUENCE [LARGE SCALE GENOMIC DNA]</scope>
    <source>
        <strain evidence="4">NY0173</strain>
    </source>
</reference>
<feature type="domain" description="Dynein regulatory complex protein 1 C-terminal" evidence="3">
    <location>
        <begin position="437"/>
        <end position="495"/>
    </location>
</feature>
<feature type="compositionally biased region" description="Basic and acidic residues" evidence="2">
    <location>
        <begin position="283"/>
        <end position="296"/>
    </location>
</feature>
<feature type="coiled-coil region" evidence="1">
    <location>
        <begin position="15"/>
        <end position="137"/>
    </location>
</feature>
<dbReference type="Pfam" id="PF14775">
    <property type="entry name" value="NYD-SP28_assoc"/>
    <property type="match status" value="1"/>
</dbReference>
<evidence type="ECO:0000256" key="2">
    <source>
        <dbReference type="SAM" id="MobiDB-lite"/>
    </source>
</evidence>
<keyword evidence="5" id="KW-1185">Reference proteome</keyword>
<feature type="region of interest" description="Disordered" evidence="2">
    <location>
        <begin position="272"/>
        <end position="296"/>
    </location>
</feature>
<dbReference type="PANTHER" id="PTHR21625:SF1">
    <property type="entry name" value="DYNEIN REGULATORY COMPLEX PROTEIN 1"/>
    <property type="match status" value="1"/>
</dbReference>
<proteinExistence type="predicted"/>
<dbReference type="Proteomes" id="UP000265618">
    <property type="component" value="Unassembled WGS sequence"/>
</dbReference>
<dbReference type="GO" id="GO:0060285">
    <property type="term" value="P:cilium-dependent cell motility"/>
    <property type="evidence" value="ECO:0007669"/>
    <property type="project" value="TreeGrafter"/>
</dbReference>
<dbReference type="InterPro" id="IPR029440">
    <property type="entry name" value="DRC1_C"/>
</dbReference>
<dbReference type="OrthoDB" id="10260459at2759"/>
<evidence type="ECO:0000313" key="5">
    <source>
        <dbReference type="Proteomes" id="UP000265618"/>
    </source>
</evidence>
<organism evidence="4 5">
    <name type="scientific">Kipferlia bialata</name>
    <dbReference type="NCBI Taxonomy" id="797122"/>
    <lineage>
        <taxon>Eukaryota</taxon>
        <taxon>Metamonada</taxon>
        <taxon>Carpediemonas-like organisms</taxon>
        <taxon>Kipferlia</taxon>
    </lineage>
</organism>
<sequence>MDDKPRVDPKTQGDLASLQRRVRMLQNDRRAYMLQTEKELRKQSIIMARLREENETLREQYEGELRQAQSGLSQAANRKFQELDELRNQLEGELADSQAAVAKLGKVHTGALKSFQEVRLEAEAATLEAQLQEMRAVYQLNTEKLEYNYRLLAERDVECNGIMQHQKRKISRYQNHLSTLISKYNAQNSSLRAKNEALSDQYRRTAALFQDLQKKFKHFERADTARYRDLWDLHENRIAAELRRVIAADKFIAEEILHISWMPPQVPEFEPRAVPTEEEEAEADKQTRADPLENCKAGPERAVRLLGDLVREGSFLSEPQLLEALDGDETLPEKEAEGEAAEKPAAAKEGEEKGPIQTKALLYSLGILSPADLDRLLAAVSVDGMCDELVPRQDLLPALRKFAQEQRTLGGDGEMPGAGGQTQSASAWGRTERQSRAFWDRLARVVPEERVLAWKSLEVLLLSYHETLRRRSELVDGNEAIASENEELRALLTQYAQAAQVDVAAEPVEEERQFAAQTRQYDRRLA</sequence>
<dbReference type="EMBL" id="BDIP01000082">
    <property type="protein sequence ID" value="GIQ79959.1"/>
    <property type="molecule type" value="Genomic_DNA"/>
</dbReference>
<dbReference type="AlphaFoldDB" id="A0A9K3CMV8"/>
<dbReference type="GO" id="GO:0003352">
    <property type="term" value="P:regulation of cilium movement"/>
    <property type="evidence" value="ECO:0007669"/>
    <property type="project" value="TreeGrafter"/>
</dbReference>
<dbReference type="GO" id="GO:0070286">
    <property type="term" value="P:axonemal dynein complex assembly"/>
    <property type="evidence" value="ECO:0007669"/>
    <property type="project" value="InterPro"/>
</dbReference>
<dbReference type="PANTHER" id="PTHR21625">
    <property type="entry name" value="NYD-SP28 PROTEIN"/>
    <property type="match status" value="1"/>
</dbReference>
<evidence type="ECO:0000313" key="4">
    <source>
        <dbReference type="EMBL" id="GIQ79959.1"/>
    </source>
</evidence>